<organism evidence="1 2">
    <name type="scientific">Rattus norvegicus</name>
    <name type="common">Rat</name>
    <dbReference type="NCBI Taxonomy" id="10116"/>
    <lineage>
        <taxon>Eukaryota</taxon>
        <taxon>Metazoa</taxon>
        <taxon>Chordata</taxon>
        <taxon>Craniata</taxon>
        <taxon>Vertebrata</taxon>
        <taxon>Euteleostomi</taxon>
        <taxon>Mammalia</taxon>
        <taxon>Eutheria</taxon>
        <taxon>Euarchontoglires</taxon>
        <taxon>Glires</taxon>
        <taxon>Rodentia</taxon>
        <taxon>Myomorpha</taxon>
        <taxon>Muroidea</taxon>
        <taxon>Muridae</taxon>
        <taxon>Murinae</taxon>
        <taxon>Rattus</taxon>
    </lineage>
</organism>
<dbReference type="Proteomes" id="UP000234681">
    <property type="component" value="Chromosome 19"/>
</dbReference>
<dbReference type="AlphaFoldDB" id="A6IZ58"/>
<gene>
    <name evidence="1" type="ORF">rCG_51456</name>
</gene>
<protein>
    <submittedName>
        <fullName evidence="1">RCG51456</fullName>
    </submittedName>
</protein>
<sequence>MLGLAKSHCKFKCFKDKELLRLTQQFCRPECCQRGAKEQDAKVK</sequence>
<proteinExistence type="predicted"/>
<evidence type="ECO:0000313" key="2">
    <source>
        <dbReference type="Proteomes" id="UP000234681"/>
    </source>
</evidence>
<accession>A6IZ58</accession>
<name>A6IZ58_RAT</name>
<dbReference type="EMBL" id="CH473972">
    <property type="protein sequence ID" value="EDL92536.1"/>
    <property type="molecule type" value="Genomic_DNA"/>
</dbReference>
<evidence type="ECO:0000313" key="1">
    <source>
        <dbReference type="EMBL" id="EDL92536.1"/>
    </source>
</evidence>
<reference evidence="2" key="1">
    <citation type="submission" date="2005-09" db="EMBL/GenBank/DDBJ databases">
        <authorList>
            <person name="Mural R.J."/>
            <person name="Li P.W."/>
            <person name="Adams M.D."/>
            <person name="Amanatides P.G."/>
            <person name="Baden-Tillson H."/>
            <person name="Barnstead M."/>
            <person name="Chin S.H."/>
            <person name="Dew I."/>
            <person name="Evans C.A."/>
            <person name="Ferriera S."/>
            <person name="Flanigan M."/>
            <person name="Fosler C."/>
            <person name="Glodek A."/>
            <person name="Gu Z."/>
            <person name="Holt R.A."/>
            <person name="Jennings D."/>
            <person name="Kraft C.L."/>
            <person name="Lu F."/>
            <person name="Nguyen T."/>
            <person name="Nusskern D.R."/>
            <person name="Pfannkoch C.M."/>
            <person name="Sitter C."/>
            <person name="Sutton G.G."/>
            <person name="Venter J.C."/>
            <person name="Wang Z."/>
            <person name="Woodage T."/>
            <person name="Zheng X.H."/>
            <person name="Zhong F."/>
        </authorList>
    </citation>
    <scope>NUCLEOTIDE SEQUENCE [LARGE SCALE GENOMIC DNA]</scope>
    <source>
        <strain>BN</strain>
        <strain evidence="2">Sprague-Dawley</strain>
    </source>
</reference>